<reference evidence="1" key="1">
    <citation type="submission" date="2023-04" db="EMBL/GenBank/DDBJ databases">
        <title>Draft Genome sequencing of Naganishia species isolated from polar environments using Oxford Nanopore Technology.</title>
        <authorList>
            <person name="Leo P."/>
            <person name="Venkateswaran K."/>
        </authorList>
    </citation>
    <scope>NUCLEOTIDE SEQUENCE</scope>
    <source>
        <strain evidence="1">MNA-CCFEE 5425</strain>
    </source>
</reference>
<sequence>MVTLERITHSEDRGDLNSVTHGSVADDTDQISRNPDQTEANHHVPMIEESLRSSRQAMDAPTRQDLRLYTHNGTRHEQQEPVIFLNERNPPDYHPQQNMYATVHSPSIGMSPLSGHLMPQTMSASHAGPSNGYYMESDSVFQAPQSQPTGPPLISKSARFLRPGFKRAESMLEPRVMGSMDDSPLVGHAGPSMSSASNLQHGMSIIRPESTPVTSHQGSGYHTAYFIQHPSGDASGQYMSYQLADGQQVYMAQSPFVQTGVQVRSVMPDNGHTFGDQQAHSPMLHAGMTTQHLSQPHGGFMMSRSHSDPFAFNTHGMASDTVAMESIVGQNVFCTPLNKQMHPNGFAGSPVESMGDGDSTVASTAKKARLSTMSAPRPPQSARSLTPMSAYSTTDSSYQASMSGQYRTALMNGEEGVEEELEEDEDLARGGMGRASSIARLAHNQGSPTRQPKGRIARPGQLRRANTMMEQSTAVTMATSARRKVKGTASADALEEIKNRDAGRKAAHGLGIKSSAGAKSKEYVPENVPSGPRSSEKPPWSYAALIGQAILASARKRLALSQIYAWISTAYPYFKPGDAGWMNSIRHNLSLNDCFVKGERGEEDAGGKGSVWMIDPAAEFQFKDGGFKKASKAKAEAAAAAAAASMNPDIKKPGQSSGRKRKVIEMEPIASPHLGPHMQQQPFLSPLVIPVQINGAHHPLSFANIPHQLSNSPALQASPIPPELELAQRLKFDDGEMSAISDPASRPATSQEFCHDSSFKASQGMENEPNDYMQRTNASVAPEELSSSSPAEVSTPAITERSPEILQSQRKPSFMHRSALDKTTARPQMPTNIADDTFSTPNRPLSVEVHYHQPSSGIFGILPHLTPSASSPISSSPAPSTTTKVGLMDRRMAQLSELRRPDTVRIRASKDEFSSDSAVSDGVKHASFSIGLAPAAQLNGVTFVEPALPAKAKRHPDPLDLTKQSEMTQVTLSPMHKAHRRVKSVTLPGPSELLSNSPKAADRGGFPNDPLNQLERLPKSPIGRPKSPSDKFATPVAPNQRTRLVNFTPRTLSSITATPMRTSTLGNLIPHQTPAGMMKAQFKAEHGLLDSPMGLSGSCYDMGDASYRVDCELEHLQTRGLQSPTTSYGHQRYQSVVFGYEHSP</sequence>
<organism evidence="1 2">
    <name type="scientific">Naganishia vaughanmartiniae</name>
    <dbReference type="NCBI Taxonomy" id="1424756"/>
    <lineage>
        <taxon>Eukaryota</taxon>
        <taxon>Fungi</taxon>
        <taxon>Dikarya</taxon>
        <taxon>Basidiomycota</taxon>
        <taxon>Agaricomycotina</taxon>
        <taxon>Tremellomycetes</taxon>
        <taxon>Filobasidiales</taxon>
        <taxon>Filobasidiaceae</taxon>
        <taxon>Naganishia</taxon>
    </lineage>
</organism>
<dbReference type="Proteomes" id="UP001243375">
    <property type="component" value="Unassembled WGS sequence"/>
</dbReference>
<protein>
    <submittedName>
        <fullName evidence="1">Uncharacterized protein</fullName>
    </submittedName>
</protein>
<comment type="caution">
    <text evidence="1">The sequence shown here is derived from an EMBL/GenBank/DDBJ whole genome shotgun (WGS) entry which is preliminary data.</text>
</comment>
<evidence type="ECO:0000313" key="1">
    <source>
        <dbReference type="EMBL" id="KAJ9120131.1"/>
    </source>
</evidence>
<dbReference type="EMBL" id="JASBWU010000007">
    <property type="protein sequence ID" value="KAJ9120131.1"/>
    <property type="molecule type" value="Genomic_DNA"/>
</dbReference>
<keyword evidence="2" id="KW-1185">Reference proteome</keyword>
<gene>
    <name evidence="1" type="ORF">QFC22_003029</name>
</gene>
<name>A0ACC2XAP0_9TREE</name>
<evidence type="ECO:0000313" key="2">
    <source>
        <dbReference type="Proteomes" id="UP001243375"/>
    </source>
</evidence>
<accession>A0ACC2XAP0</accession>
<proteinExistence type="predicted"/>